<evidence type="ECO:0000313" key="1">
    <source>
        <dbReference type="EMBL" id="EAR95017.2"/>
    </source>
</evidence>
<reference evidence="2" key="1">
    <citation type="journal article" date="2006" name="PLoS Biol.">
        <title>Macronuclear genome sequence of the ciliate Tetrahymena thermophila, a model eukaryote.</title>
        <authorList>
            <person name="Eisen J.A."/>
            <person name="Coyne R.S."/>
            <person name="Wu M."/>
            <person name="Wu D."/>
            <person name="Thiagarajan M."/>
            <person name="Wortman J.R."/>
            <person name="Badger J.H."/>
            <person name="Ren Q."/>
            <person name="Amedeo P."/>
            <person name="Jones K.M."/>
            <person name="Tallon L.J."/>
            <person name="Delcher A.L."/>
            <person name="Salzberg S.L."/>
            <person name="Silva J.C."/>
            <person name="Haas B.J."/>
            <person name="Majoros W.H."/>
            <person name="Farzad M."/>
            <person name="Carlton J.M."/>
            <person name="Smith R.K. Jr."/>
            <person name="Garg J."/>
            <person name="Pearlman R.E."/>
            <person name="Karrer K.M."/>
            <person name="Sun L."/>
            <person name="Manning G."/>
            <person name="Elde N.C."/>
            <person name="Turkewitz A.P."/>
            <person name="Asai D.J."/>
            <person name="Wilkes D.E."/>
            <person name="Wang Y."/>
            <person name="Cai H."/>
            <person name="Collins K."/>
            <person name="Stewart B.A."/>
            <person name="Lee S.R."/>
            <person name="Wilamowska K."/>
            <person name="Weinberg Z."/>
            <person name="Ruzzo W.L."/>
            <person name="Wloga D."/>
            <person name="Gaertig J."/>
            <person name="Frankel J."/>
            <person name="Tsao C.-C."/>
            <person name="Gorovsky M.A."/>
            <person name="Keeling P.J."/>
            <person name="Waller R.F."/>
            <person name="Patron N.J."/>
            <person name="Cherry J.M."/>
            <person name="Stover N.A."/>
            <person name="Krieger C.J."/>
            <person name="del Toro C."/>
            <person name="Ryder H.F."/>
            <person name="Williamson S.C."/>
            <person name="Barbeau R.A."/>
            <person name="Hamilton E.P."/>
            <person name="Orias E."/>
        </authorList>
    </citation>
    <scope>NUCLEOTIDE SEQUENCE [LARGE SCALE GENOMIC DNA]</scope>
    <source>
        <strain evidence="2">SB210</strain>
    </source>
</reference>
<proteinExistence type="predicted"/>
<sequence length="657" mass="76821">MRILIVNGYQKTREGFQKFSDFQYNIVKIMQEQKELVDTETEYLIRDKDNVEDFLYEIESSYLKKEAASNFDSLDIIFITGDANVRPWSRSMKKILTLIRMSMKANKYLFASSFAMQAVVFLCASNLESNIEVINGQGNGGKLSDMHNLPIRLQDVKHYHYFLENTTGDLYGFNYESNEWVPKGNCGLHFRRSAQEFQSIGKYILKAPIYKATTQNVQIIMPIKSNKNEEVCSIKKVYYHHWLFQGMDTEFLVELKNSWDIHSFSFTNPEKTFQILAECERGPLVVQCLNIICTLFTVNSKYPNTLLPIQNFILNTLKYIKSDNKKNQVSIQSLIHTHKLSSVEEILKKQRQKQNKTLMLMKERSSKLGFYHANIEQKDQNQDGIIENDYIKYPDMFSSDEFRHVGYSAKKDHVPDIVKQNAVVNSKVKIRNKITIEIKKDQDKNLKQKSKSVHLNLNNIPKKILFNENDFNSEMNFFENDQEAIALKDQMQLQEYGKSNVRQFLHPSIPLEYTQGEPLWVPGMLSNPQNKLKRGIHIRSPSDSQLSTARSKTKSVQNQNTLYKSFVKPGKFFGETQGSVFSQQPYITLEQIQKIEQKENDKRIIAHRIFKTGSKRMFEVFPSQLISGNERHIHNFIQKFRDEKREKWISQQNFKLL</sequence>
<dbReference type="OrthoDB" id="289273at2759"/>
<organism evidence="1 2">
    <name type="scientific">Tetrahymena thermophila (strain SB210)</name>
    <dbReference type="NCBI Taxonomy" id="312017"/>
    <lineage>
        <taxon>Eukaryota</taxon>
        <taxon>Sar</taxon>
        <taxon>Alveolata</taxon>
        <taxon>Ciliophora</taxon>
        <taxon>Intramacronucleata</taxon>
        <taxon>Oligohymenophorea</taxon>
        <taxon>Hymenostomatida</taxon>
        <taxon>Tetrahymenina</taxon>
        <taxon>Tetrahymenidae</taxon>
        <taxon>Tetrahymena</taxon>
    </lineage>
</organism>
<dbReference type="EMBL" id="GG662708">
    <property type="protein sequence ID" value="EAR95017.2"/>
    <property type="molecule type" value="Genomic_DNA"/>
</dbReference>
<evidence type="ECO:0000313" key="2">
    <source>
        <dbReference type="Proteomes" id="UP000009168"/>
    </source>
</evidence>
<accession>I7M7P1</accession>
<protein>
    <submittedName>
        <fullName evidence="1">Uncharacterized protein</fullName>
    </submittedName>
</protein>
<keyword evidence="2" id="KW-1185">Reference proteome</keyword>
<dbReference type="InParanoid" id="I7M7P1"/>
<dbReference type="Proteomes" id="UP000009168">
    <property type="component" value="Unassembled WGS sequence"/>
</dbReference>
<dbReference type="KEGG" id="tet:TTHERM_00518490"/>
<dbReference type="RefSeq" id="XP_001015262.2">
    <property type="nucleotide sequence ID" value="XM_001015262.2"/>
</dbReference>
<name>I7M7P1_TETTS</name>
<dbReference type="GeneID" id="7826962"/>
<dbReference type="AlphaFoldDB" id="I7M7P1"/>
<gene>
    <name evidence="1" type="ORF">TTHERM_00518490</name>
</gene>